<dbReference type="AlphaFoldDB" id="U5DN73"/>
<organism evidence="2 3">
    <name type="scientific">Rubidibacter lacunae KORDI 51-2</name>
    <dbReference type="NCBI Taxonomy" id="582515"/>
    <lineage>
        <taxon>Bacteria</taxon>
        <taxon>Bacillati</taxon>
        <taxon>Cyanobacteriota</taxon>
        <taxon>Cyanophyceae</taxon>
        <taxon>Oscillatoriophycideae</taxon>
        <taxon>Chroococcales</taxon>
        <taxon>Aphanothecaceae</taxon>
        <taxon>Rubidibacter</taxon>
    </lineage>
</organism>
<dbReference type="EMBL" id="ASSJ01000055">
    <property type="protein sequence ID" value="ERN41135.1"/>
    <property type="molecule type" value="Genomic_DNA"/>
</dbReference>
<name>U5DN73_9CHRO</name>
<dbReference type="OrthoDB" id="526037at2"/>
<dbReference type="PATRIC" id="fig|582515.4.peg.2703"/>
<dbReference type="SUPFAM" id="SSF56112">
    <property type="entry name" value="Protein kinase-like (PK-like)"/>
    <property type="match status" value="1"/>
</dbReference>
<sequence length="389" mass="43396">MKLVNTPECLRSSEEPNVDLVAIANQFGATVNVRELGDGNINDTFLAFPDSQSPALNSARSATPFVLQRINTQVFQQPELVMQNMQAVTRHLHDRLQSDTRPQLLADRRWEVPHVLPTINGDNHWIAKDGSFWRAIAFVPNANCADALDNCDCAREVGTALGIFHALLSDLPATTLVDTLPGFHVTPQYLQTYDRVADTAVPTRSPEVEFCRRFIEARRANADVLEAAKARGHLPTRPMHGDPKANNILTDAVTGRAVSVIDLDTVKPGLIHYDIGDCLRSGCNPLGEETDCWESVCFEPELGVSLLQGYLFVARSFLTVNDREYIYDAIRLIAFELGLRFFTDYLAGNTYFKVKYPEHNLARSLVQFKLAESIEAQEPTIRAIVRDLS</sequence>
<dbReference type="InParanoid" id="U5DN73"/>
<dbReference type="PANTHER" id="PTHR21064">
    <property type="entry name" value="AMINOGLYCOSIDE PHOSPHOTRANSFERASE DOMAIN-CONTAINING PROTEIN-RELATED"/>
    <property type="match status" value="1"/>
</dbReference>
<dbReference type="InterPro" id="IPR050249">
    <property type="entry name" value="Pseudomonas-type_ThrB"/>
</dbReference>
<keyword evidence="2" id="KW-0808">Transferase</keyword>
<dbReference type="PANTHER" id="PTHR21064:SF5">
    <property type="entry name" value="SLR1880 PROTEIN"/>
    <property type="match status" value="1"/>
</dbReference>
<dbReference type="Proteomes" id="UP000016960">
    <property type="component" value="Unassembled WGS sequence"/>
</dbReference>
<dbReference type="Gene3D" id="3.90.1200.10">
    <property type="match status" value="1"/>
</dbReference>
<evidence type="ECO:0000313" key="3">
    <source>
        <dbReference type="Proteomes" id="UP000016960"/>
    </source>
</evidence>
<dbReference type="eggNOG" id="COG2334">
    <property type="taxonomic scope" value="Bacteria"/>
</dbReference>
<dbReference type="InterPro" id="IPR002575">
    <property type="entry name" value="Aminoglycoside_PTrfase"/>
</dbReference>
<evidence type="ECO:0000259" key="1">
    <source>
        <dbReference type="Pfam" id="PF01636"/>
    </source>
</evidence>
<feature type="domain" description="Aminoglycoside phosphotransferase" evidence="1">
    <location>
        <begin position="37"/>
        <end position="289"/>
    </location>
</feature>
<gene>
    <name evidence="2" type="ORF">KR51_00023990</name>
</gene>
<evidence type="ECO:0000313" key="2">
    <source>
        <dbReference type="EMBL" id="ERN41135.1"/>
    </source>
</evidence>
<dbReference type="Pfam" id="PF01636">
    <property type="entry name" value="APH"/>
    <property type="match status" value="1"/>
</dbReference>
<keyword evidence="3" id="KW-1185">Reference proteome</keyword>
<dbReference type="GO" id="GO:0016301">
    <property type="term" value="F:kinase activity"/>
    <property type="evidence" value="ECO:0007669"/>
    <property type="project" value="UniProtKB-KW"/>
</dbReference>
<dbReference type="RefSeq" id="WP_022607597.1">
    <property type="nucleotide sequence ID" value="NZ_ASSJ01000055.1"/>
</dbReference>
<protein>
    <submittedName>
        <fullName evidence="2">Putative homoserine kinase type II</fullName>
    </submittedName>
</protein>
<keyword evidence="2" id="KW-0418">Kinase</keyword>
<comment type="caution">
    <text evidence="2">The sequence shown here is derived from an EMBL/GenBank/DDBJ whole genome shotgun (WGS) entry which is preliminary data.</text>
</comment>
<dbReference type="InterPro" id="IPR011009">
    <property type="entry name" value="Kinase-like_dom_sf"/>
</dbReference>
<proteinExistence type="predicted"/>
<dbReference type="STRING" id="582515.KR51_00023990"/>
<reference evidence="2 3" key="1">
    <citation type="submission" date="2013-05" db="EMBL/GenBank/DDBJ databases">
        <title>Draft genome sequence of Rubidibacter lacunae KORDI 51-2.</title>
        <authorList>
            <person name="Choi D.H."/>
            <person name="Noh J.H."/>
            <person name="Kwon K.-K."/>
            <person name="Lee J.-H."/>
            <person name="Ryu J.-Y."/>
        </authorList>
    </citation>
    <scope>NUCLEOTIDE SEQUENCE [LARGE SCALE GENOMIC DNA]</scope>
    <source>
        <strain evidence="2 3">KORDI 51-2</strain>
    </source>
</reference>
<accession>U5DN73</accession>